<reference evidence="5" key="1">
    <citation type="submission" date="2021-02" db="EMBL/GenBank/DDBJ databases">
        <title>Rhodobacter shimadae sp. nov., an aerobic anoxygenic phototrophic bacterium isolated from a hot spring.</title>
        <authorList>
            <person name="Muramatsu S."/>
            <person name="Haruta S."/>
            <person name="Hirose S."/>
            <person name="Hanada S."/>
        </authorList>
    </citation>
    <scope>NUCLEOTIDE SEQUENCE</scope>
    <source>
        <strain evidence="5">N10</strain>
    </source>
</reference>
<gene>
    <name evidence="5" type="ORF">JO391_04235</name>
</gene>
<evidence type="ECO:0000313" key="5">
    <source>
        <dbReference type="EMBL" id="QYZ70730.1"/>
    </source>
</evidence>
<dbReference type="KEGG" id="nsm:JO391_04235"/>
<dbReference type="RefSeq" id="WP_220662947.1">
    <property type="nucleotide sequence ID" value="NZ_CP069370.1"/>
</dbReference>
<dbReference type="CDD" id="cd13585">
    <property type="entry name" value="PBP2_TMBP_like"/>
    <property type="match status" value="1"/>
</dbReference>
<dbReference type="Gene3D" id="3.40.190.10">
    <property type="entry name" value="Periplasmic binding protein-like II"/>
    <property type="match status" value="1"/>
</dbReference>
<dbReference type="GO" id="GO:0055052">
    <property type="term" value="C:ATP-binding cassette (ABC) transporter complex, substrate-binding subunit-containing"/>
    <property type="evidence" value="ECO:0007669"/>
    <property type="project" value="TreeGrafter"/>
</dbReference>
<sequence>MNHFKTLTVAAALLGGSALAGQAQELHFIMCGGEVRPADQKVIDKFQADNPGVTVKMEAVEWGTCQDKSMQLASAGDPPDVAYMGSRTLRQLANNDLIVPVTFTPEEEAVFQPGVLKTVTNGGQYWGIPHAFSTKALYINCAVVEAAGAECKAPETWADLVALSKQVTDNTDAAGIGIAGKDFDNTMHMFLDFLYSNGGVVFDADGKPALDSQQTRETLQLYADLLPYMQSGPTEWERDQMKDLFNDGQIAMYVTGPWGKGQHAEKVPNQLIVPIPHGPSGPSGTILITDSLAVFKGTGNEELATKLAKALTSGEAQYDLDSSWGLTPILDYEKVGMTDVYYKQDPWPVFVAGISTGGPEPMVENFKELQSVFTNMVQGIMLGEGSVDELVTQAGVELNDVK</sequence>
<dbReference type="AlphaFoldDB" id="A0A8G0ZWJ5"/>
<dbReference type="InterPro" id="IPR006059">
    <property type="entry name" value="SBP"/>
</dbReference>
<feature type="chain" id="PRO_5034409154" evidence="4">
    <location>
        <begin position="21"/>
        <end position="402"/>
    </location>
</feature>
<accession>A0A8G0ZWJ5</accession>
<keyword evidence="6" id="KW-1185">Reference proteome</keyword>
<name>A0A8G0ZWJ5_9RHOB</name>
<dbReference type="GO" id="GO:0042956">
    <property type="term" value="P:maltodextrin transmembrane transport"/>
    <property type="evidence" value="ECO:0007669"/>
    <property type="project" value="TreeGrafter"/>
</dbReference>
<keyword evidence="2" id="KW-0813">Transport</keyword>
<dbReference type="GO" id="GO:1901982">
    <property type="term" value="F:maltose binding"/>
    <property type="evidence" value="ECO:0007669"/>
    <property type="project" value="TreeGrafter"/>
</dbReference>
<dbReference type="SUPFAM" id="SSF53850">
    <property type="entry name" value="Periplasmic binding protein-like II"/>
    <property type="match status" value="1"/>
</dbReference>
<dbReference type="Pfam" id="PF01547">
    <property type="entry name" value="SBP_bac_1"/>
    <property type="match status" value="1"/>
</dbReference>
<dbReference type="PANTHER" id="PTHR30061:SF50">
    <property type="entry name" value="MALTOSE_MALTODEXTRIN-BINDING PERIPLASMIC PROTEIN"/>
    <property type="match status" value="1"/>
</dbReference>
<proteinExistence type="inferred from homology"/>
<dbReference type="EMBL" id="CP069370">
    <property type="protein sequence ID" value="QYZ70730.1"/>
    <property type="molecule type" value="Genomic_DNA"/>
</dbReference>
<comment type="similarity">
    <text evidence="1">Belongs to the bacterial solute-binding protein 1 family.</text>
</comment>
<evidence type="ECO:0000256" key="3">
    <source>
        <dbReference type="ARBA" id="ARBA00022729"/>
    </source>
</evidence>
<evidence type="ECO:0000313" key="6">
    <source>
        <dbReference type="Proteomes" id="UP000826300"/>
    </source>
</evidence>
<dbReference type="GO" id="GO:0015768">
    <property type="term" value="P:maltose transport"/>
    <property type="evidence" value="ECO:0007669"/>
    <property type="project" value="TreeGrafter"/>
</dbReference>
<dbReference type="Proteomes" id="UP000826300">
    <property type="component" value="Chromosome"/>
</dbReference>
<evidence type="ECO:0000256" key="2">
    <source>
        <dbReference type="ARBA" id="ARBA00022448"/>
    </source>
</evidence>
<evidence type="ECO:0000256" key="4">
    <source>
        <dbReference type="SAM" id="SignalP"/>
    </source>
</evidence>
<protein>
    <submittedName>
        <fullName evidence="5">Sugar ABC transporter substrate-binding protein</fullName>
    </submittedName>
</protein>
<keyword evidence="3 4" id="KW-0732">Signal</keyword>
<organism evidence="5 6">
    <name type="scientific">Neotabrizicola shimadae</name>
    <dbReference type="NCBI Taxonomy" id="2807096"/>
    <lineage>
        <taxon>Bacteria</taxon>
        <taxon>Pseudomonadati</taxon>
        <taxon>Pseudomonadota</taxon>
        <taxon>Alphaproteobacteria</taxon>
        <taxon>Rhodobacterales</taxon>
        <taxon>Paracoccaceae</taxon>
        <taxon>Neotabrizicola</taxon>
    </lineage>
</organism>
<dbReference type="PANTHER" id="PTHR30061">
    <property type="entry name" value="MALTOSE-BINDING PERIPLASMIC PROTEIN"/>
    <property type="match status" value="1"/>
</dbReference>
<feature type="signal peptide" evidence="4">
    <location>
        <begin position="1"/>
        <end position="20"/>
    </location>
</feature>
<evidence type="ECO:0000256" key="1">
    <source>
        <dbReference type="ARBA" id="ARBA00008520"/>
    </source>
</evidence>